<name>U5BYS3_9BACT</name>
<sequence length="37" mass="4653">MIVFFYMYDCRQKSRLMQGQFDNHLRKKWTTVFMESS</sequence>
<gene>
    <name evidence="1" type="ORF">P872_07675</name>
</gene>
<protein>
    <submittedName>
        <fullName evidence="1">Uncharacterized protein</fullName>
    </submittedName>
</protein>
<comment type="caution">
    <text evidence="1">The sequence shown here is derived from an EMBL/GenBank/DDBJ whole genome shotgun (WGS) entry which is preliminary data.</text>
</comment>
<dbReference type="EMBL" id="AWXR01000040">
    <property type="protein sequence ID" value="ERM81791.1"/>
    <property type="molecule type" value="Genomic_DNA"/>
</dbReference>
<reference evidence="1 2" key="1">
    <citation type="journal article" date="2013" name="Genome Announc.">
        <title>Draft Genome Sequence of the Psychrophilic and Alkaliphilic Rhodonellum psychrophilum Strain GCM71T.</title>
        <authorList>
            <person name="Hauptmann A.L."/>
            <person name="Glaring M.A."/>
            <person name="Hallin P.F."/>
            <person name="Prieme A."/>
            <person name="Stougaard P."/>
        </authorList>
    </citation>
    <scope>NUCLEOTIDE SEQUENCE [LARGE SCALE GENOMIC DNA]</scope>
    <source>
        <strain evidence="1 2">GCM71</strain>
    </source>
</reference>
<accession>U5BYS3</accession>
<proteinExistence type="predicted"/>
<keyword evidence="2" id="KW-1185">Reference proteome</keyword>
<organism evidence="1 2">
    <name type="scientific">Rhodonellum psychrophilum GCM71 = DSM 17998</name>
    <dbReference type="NCBI Taxonomy" id="1123057"/>
    <lineage>
        <taxon>Bacteria</taxon>
        <taxon>Pseudomonadati</taxon>
        <taxon>Bacteroidota</taxon>
        <taxon>Cytophagia</taxon>
        <taxon>Cytophagales</taxon>
        <taxon>Cytophagaceae</taxon>
        <taxon>Rhodonellum</taxon>
    </lineage>
</organism>
<dbReference type="Proteomes" id="UP000016843">
    <property type="component" value="Unassembled WGS sequence"/>
</dbReference>
<evidence type="ECO:0000313" key="1">
    <source>
        <dbReference type="EMBL" id="ERM81791.1"/>
    </source>
</evidence>
<evidence type="ECO:0000313" key="2">
    <source>
        <dbReference type="Proteomes" id="UP000016843"/>
    </source>
</evidence>
<dbReference type="AlphaFoldDB" id="U5BYS3"/>